<organism evidence="2 3">
    <name type="scientific">Corticicoccus populi</name>
    <dbReference type="NCBI Taxonomy" id="1812821"/>
    <lineage>
        <taxon>Bacteria</taxon>
        <taxon>Bacillati</taxon>
        <taxon>Bacillota</taxon>
        <taxon>Bacilli</taxon>
        <taxon>Bacillales</taxon>
        <taxon>Staphylococcaceae</taxon>
        <taxon>Corticicoccus</taxon>
    </lineage>
</organism>
<keyword evidence="1" id="KW-1133">Transmembrane helix</keyword>
<gene>
    <name evidence="2" type="ORF">ACFSX4_01080</name>
</gene>
<feature type="transmembrane region" description="Helical" evidence="1">
    <location>
        <begin position="68"/>
        <end position="85"/>
    </location>
</feature>
<dbReference type="Pfam" id="PF07301">
    <property type="entry name" value="DUF1453"/>
    <property type="match status" value="1"/>
</dbReference>
<feature type="transmembrane region" description="Helical" evidence="1">
    <location>
        <begin position="6"/>
        <end position="30"/>
    </location>
</feature>
<evidence type="ECO:0000256" key="1">
    <source>
        <dbReference type="SAM" id="Phobius"/>
    </source>
</evidence>
<evidence type="ECO:0000313" key="3">
    <source>
        <dbReference type="Proteomes" id="UP001597519"/>
    </source>
</evidence>
<dbReference type="RefSeq" id="WP_377770685.1">
    <property type="nucleotide sequence ID" value="NZ_JBHUOQ010000001.1"/>
</dbReference>
<dbReference type="PANTHER" id="PTHR39164:SF1">
    <property type="entry name" value="PROTEIN CCDC"/>
    <property type="match status" value="1"/>
</dbReference>
<reference evidence="3" key="1">
    <citation type="journal article" date="2019" name="Int. J. Syst. Evol. Microbiol.">
        <title>The Global Catalogue of Microorganisms (GCM) 10K type strain sequencing project: providing services to taxonomists for standard genome sequencing and annotation.</title>
        <authorList>
            <consortium name="The Broad Institute Genomics Platform"/>
            <consortium name="The Broad Institute Genome Sequencing Center for Infectious Disease"/>
            <person name="Wu L."/>
            <person name="Ma J."/>
        </authorList>
    </citation>
    <scope>NUCLEOTIDE SEQUENCE [LARGE SCALE GENOMIC DNA]</scope>
    <source>
        <strain evidence="3">KCTC 33575</strain>
    </source>
</reference>
<accession>A0ABW5WQI0</accession>
<keyword evidence="1" id="KW-0472">Membrane</keyword>
<evidence type="ECO:0000313" key="2">
    <source>
        <dbReference type="EMBL" id="MFD2829040.1"/>
    </source>
</evidence>
<name>A0ABW5WQI0_9STAP</name>
<sequence length="164" mass="18587">MENINIEAVLFSIASVMAVLMGIAVIFIRKRASKEPLTMKKVVIPPIAMSTGALMYVFPYFRLTSFEIFEAVAVGLVFSSVLILTTKYEKRDNELYVKQSKWFPVILVALLVIRLVYKSILSISISPGEIGGMFFLLAFVMIAMWRASMFYHLNVFKKQQANES</sequence>
<protein>
    <submittedName>
        <fullName evidence="2">CcdC family protein</fullName>
    </submittedName>
</protein>
<dbReference type="InterPro" id="IPR058247">
    <property type="entry name" value="DUF1453"/>
</dbReference>
<feature type="transmembrane region" description="Helical" evidence="1">
    <location>
        <begin position="42"/>
        <end position="62"/>
    </location>
</feature>
<feature type="transmembrane region" description="Helical" evidence="1">
    <location>
        <begin position="131"/>
        <end position="151"/>
    </location>
</feature>
<comment type="caution">
    <text evidence="2">The sequence shown here is derived from an EMBL/GenBank/DDBJ whole genome shotgun (WGS) entry which is preliminary data.</text>
</comment>
<keyword evidence="1" id="KW-0812">Transmembrane</keyword>
<feature type="transmembrane region" description="Helical" evidence="1">
    <location>
        <begin position="105"/>
        <end position="125"/>
    </location>
</feature>
<keyword evidence="3" id="KW-1185">Reference proteome</keyword>
<dbReference type="PANTHER" id="PTHR39164">
    <property type="entry name" value="PROTEIN CCDC"/>
    <property type="match status" value="1"/>
</dbReference>
<dbReference type="PIRSF" id="PIRSF021441">
    <property type="entry name" value="DUF1453"/>
    <property type="match status" value="1"/>
</dbReference>
<dbReference type="Proteomes" id="UP001597519">
    <property type="component" value="Unassembled WGS sequence"/>
</dbReference>
<proteinExistence type="predicted"/>
<dbReference type="InterPro" id="IPR031306">
    <property type="entry name" value="CcdC"/>
</dbReference>
<dbReference type="EMBL" id="JBHUOQ010000001">
    <property type="protein sequence ID" value="MFD2829040.1"/>
    <property type="molecule type" value="Genomic_DNA"/>
</dbReference>